<dbReference type="EMBL" id="KB097753">
    <property type="protein sequence ID" value="ESN90304.1"/>
    <property type="molecule type" value="Genomic_DNA"/>
</dbReference>
<dbReference type="CTD" id="20195800"/>
<comment type="function">
    <text evidence="4">ESCRT-III-like protein involved in cytokinesis, nuclear envelope reassembly and endosomal tubulation. Is required for efficient abscission during cytokinesis. Involved in recruiting VPS4A and/or VPS4B to the midbody of dividing cells. During late anaphase, involved in nuclear envelope reassembly and mitotic spindle disassembly together with the ESCRT-III complex: IST1 acts by mediating the recruitment of SPAST to the nuclear membrane, leading to microtubule severing. Recruited to the reforming nuclear envelope (NE) during anaphase by LEMD2. Regulates early endosomal tubulation together with the ESCRT-III complex by mediating the recruitment of SPAST.</text>
</comment>
<dbReference type="EMBL" id="AMQM01002220">
    <property type="status" value="NOT_ANNOTATED_CDS"/>
    <property type="molecule type" value="Genomic_DNA"/>
</dbReference>
<dbReference type="GO" id="GO:0015031">
    <property type="term" value="P:protein transport"/>
    <property type="evidence" value="ECO:0007669"/>
    <property type="project" value="InterPro"/>
</dbReference>
<name>T1EGV0_HELRO</name>
<evidence type="ECO:0000256" key="5">
    <source>
        <dbReference type="ARBA" id="ARBA00046920"/>
    </source>
</evidence>
<dbReference type="RefSeq" id="XP_009031260.1">
    <property type="nucleotide sequence ID" value="XM_009033012.1"/>
</dbReference>
<evidence type="ECO:0000313" key="6">
    <source>
        <dbReference type="EMBL" id="ESN90304.1"/>
    </source>
</evidence>
<comment type="similarity">
    <text evidence="1">Belongs to the IST1 family.</text>
</comment>
<sequence>MFSSGKPNYEKLSANLRLAINRLKLLEKKKTEIAIKSRKEIADFIRNGKIERARIRVESIIREDLTVEAMEMVEMYCDLLLSRMAQIKSTNNLDDGIEQPVANLLWATAKLSEVRELNVISSQLEKKYGKTFKQACCSDLFGTINKSLIKKLSVEPPSRLLVEKYLEEVARSYNVPYTP</sequence>
<dbReference type="PANTHER" id="PTHR12161">
    <property type="entry name" value="IST1 FAMILY MEMBER"/>
    <property type="match status" value="1"/>
</dbReference>
<dbReference type="InterPro" id="IPR042277">
    <property type="entry name" value="IST1-like"/>
</dbReference>
<dbReference type="HOGENOM" id="CLU_037652_4_1_1"/>
<dbReference type="Proteomes" id="UP000015101">
    <property type="component" value="Unassembled WGS sequence"/>
</dbReference>
<evidence type="ECO:0000313" key="8">
    <source>
        <dbReference type="Proteomes" id="UP000015101"/>
    </source>
</evidence>
<dbReference type="Gene3D" id="1.20.1260.60">
    <property type="entry name" value="Vacuolar protein sorting-associated protein Ist1"/>
    <property type="match status" value="1"/>
</dbReference>
<accession>T1EGV0</accession>
<comment type="subunit">
    <text evidence="5">Interacts with CHMP1A, CHMP1B, VPS4A and VTA1. Interacts with SPAST, STAMBP, and USP8. May interact with VPS37B. May associate with the ESCRT-I complex. Interacts with MITD1, in competition with VSP4. Interacts with SPART (via MIT domain); leading to the recruitment of SPART to midbodies. Interacts with SPAST.</text>
</comment>
<dbReference type="PANTHER" id="PTHR12161:SF5">
    <property type="entry name" value="IST1 HOMOLOG"/>
    <property type="match status" value="1"/>
</dbReference>
<dbReference type="FunFam" id="1.20.1260.60:FF:000002">
    <property type="entry name" value="Vacuolar protein sorting-associated protein IST1"/>
    <property type="match status" value="1"/>
</dbReference>
<dbReference type="Pfam" id="PF03398">
    <property type="entry name" value="Ist1"/>
    <property type="match status" value="1"/>
</dbReference>
<dbReference type="STRING" id="6412.T1EGV0"/>
<dbReference type="InterPro" id="IPR005061">
    <property type="entry name" value="Ist1"/>
</dbReference>
<reference evidence="8" key="1">
    <citation type="submission" date="2012-12" db="EMBL/GenBank/DDBJ databases">
        <authorList>
            <person name="Hellsten U."/>
            <person name="Grimwood J."/>
            <person name="Chapman J.A."/>
            <person name="Shapiro H."/>
            <person name="Aerts A."/>
            <person name="Otillar R.P."/>
            <person name="Terry A.Y."/>
            <person name="Boore J.L."/>
            <person name="Simakov O."/>
            <person name="Marletaz F."/>
            <person name="Cho S.-J."/>
            <person name="Edsinger-Gonzales E."/>
            <person name="Havlak P."/>
            <person name="Kuo D.-H."/>
            <person name="Larsson T."/>
            <person name="Lv J."/>
            <person name="Arendt D."/>
            <person name="Savage R."/>
            <person name="Osoegawa K."/>
            <person name="de Jong P."/>
            <person name="Lindberg D.R."/>
            <person name="Seaver E.C."/>
            <person name="Weisblat D.A."/>
            <person name="Putnam N.H."/>
            <person name="Grigoriev I.V."/>
            <person name="Rokhsar D.S."/>
        </authorList>
    </citation>
    <scope>NUCLEOTIDE SEQUENCE</scope>
</reference>
<evidence type="ECO:0000256" key="2">
    <source>
        <dbReference type="ARBA" id="ARBA00014513"/>
    </source>
</evidence>
<organism evidence="7 8">
    <name type="scientific">Helobdella robusta</name>
    <name type="common">Californian leech</name>
    <dbReference type="NCBI Taxonomy" id="6412"/>
    <lineage>
        <taxon>Eukaryota</taxon>
        <taxon>Metazoa</taxon>
        <taxon>Spiralia</taxon>
        <taxon>Lophotrochozoa</taxon>
        <taxon>Annelida</taxon>
        <taxon>Clitellata</taxon>
        <taxon>Hirudinea</taxon>
        <taxon>Rhynchobdellida</taxon>
        <taxon>Glossiphoniidae</taxon>
        <taxon>Helobdella</taxon>
    </lineage>
</organism>
<dbReference type="eggNOG" id="KOG2027">
    <property type="taxonomic scope" value="Eukaryota"/>
</dbReference>
<keyword evidence="8" id="KW-1185">Reference proteome</keyword>
<reference evidence="7" key="3">
    <citation type="submission" date="2015-06" db="UniProtKB">
        <authorList>
            <consortium name="EnsemblMetazoa"/>
        </authorList>
    </citation>
    <scope>IDENTIFICATION</scope>
</reference>
<evidence type="ECO:0000313" key="7">
    <source>
        <dbReference type="EnsemblMetazoa" id="HelroP122553"/>
    </source>
</evidence>
<dbReference type="GeneID" id="20195800"/>
<evidence type="ECO:0000256" key="3">
    <source>
        <dbReference type="ARBA" id="ARBA00032374"/>
    </source>
</evidence>
<evidence type="ECO:0000256" key="4">
    <source>
        <dbReference type="ARBA" id="ARBA00046124"/>
    </source>
</evidence>
<protein>
    <recommendedName>
        <fullName evidence="2">IST1 homolog</fullName>
    </recommendedName>
    <alternativeName>
        <fullName evidence="3">Charged multivesicular body protein 8</fullName>
    </alternativeName>
</protein>
<dbReference type="EnsemblMetazoa" id="HelroT122553">
    <property type="protein sequence ID" value="HelroP122553"/>
    <property type="gene ID" value="HelroG122553"/>
</dbReference>
<gene>
    <name evidence="7" type="primary">20195800</name>
    <name evidence="6" type="ORF">HELRODRAFT_122553</name>
</gene>
<dbReference type="InParanoid" id="T1EGV0"/>
<reference evidence="6 8" key="2">
    <citation type="journal article" date="2013" name="Nature">
        <title>Insights into bilaterian evolution from three spiralian genomes.</title>
        <authorList>
            <person name="Simakov O."/>
            <person name="Marletaz F."/>
            <person name="Cho S.J."/>
            <person name="Edsinger-Gonzales E."/>
            <person name="Havlak P."/>
            <person name="Hellsten U."/>
            <person name="Kuo D.H."/>
            <person name="Larsson T."/>
            <person name="Lv J."/>
            <person name="Arendt D."/>
            <person name="Savage R."/>
            <person name="Osoegawa K."/>
            <person name="de Jong P."/>
            <person name="Grimwood J."/>
            <person name="Chapman J.A."/>
            <person name="Shapiro H."/>
            <person name="Aerts A."/>
            <person name="Otillar R.P."/>
            <person name="Terry A.Y."/>
            <person name="Boore J.L."/>
            <person name="Grigoriev I.V."/>
            <person name="Lindberg D.R."/>
            <person name="Seaver E.C."/>
            <person name="Weisblat D.A."/>
            <person name="Putnam N.H."/>
            <person name="Rokhsar D.S."/>
        </authorList>
    </citation>
    <scope>NUCLEOTIDE SEQUENCE</scope>
</reference>
<dbReference type="AlphaFoldDB" id="T1EGV0"/>
<dbReference type="OrthoDB" id="29853at2759"/>
<dbReference type="KEGG" id="hro:HELRODRAFT_122553"/>
<proteinExistence type="inferred from homology"/>
<evidence type="ECO:0000256" key="1">
    <source>
        <dbReference type="ARBA" id="ARBA00005536"/>
    </source>
</evidence>